<evidence type="ECO:0000313" key="3">
    <source>
        <dbReference type="Proteomes" id="UP000092445"/>
    </source>
</evidence>
<name>A0A1B0ADC5_GLOPL</name>
<proteinExistence type="predicted"/>
<evidence type="ECO:0000256" key="1">
    <source>
        <dbReference type="SAM" id="Phobius"/>
    </source>
</evidence>
<accession>A0A1B0ADC5</accession>
<keyword evidence="1" id="KW-0812">Transmembrane</keyword>
<dbReference type="VEuPathDB" id="VectorBase:GPAI041998"/>
<sequence length="155" mass="17976">MLLLDEVEVALKSISGGSSKIPHQTFNSSKLFVNKTSINKFIIMIITLVANPLLIIVKQITVKFVTYWYFERTLTRYFLVTFASFLQSASTYCRNSSDYPKEKIIFDLKCADHSLYKASHRPICDFLTDDRKVHAQERLQIAAEGQERELRRFSK</sequence>
<keyword evidence="1" id="KW-1133">Transmembrane helix</keyword>
<feature type="transmembrane region" description="Helical" evidence="1">
    <location>
        <begin position="41"/>
        <end position="62"/>
    </location>
</feature>
<reference evidence="2" key="2">
    <citation type="submission" date="2020-05" db="UniProtKB">
        <authorList>
            <consortium name="EnsemblMetazoa"/>
        </authorList>
    </citation>
    <scope>IDENTIFICATION</scope>
    <source>
        <strain evidence="2">IAEA</strain>
    </source>
</reference>
<dbReference type="EnsemblMetazoa" id="GPAI041998-RA">
    <property type="protein sequence ID" value="GPAI041998-PA"/>
    <property type="gene ID" value="GPAI041998"/>
</dbReference>
<keyword evidence="1" id="KW-0472">Membrane</keyword>
<evidence type="ECO:0000313" key="2">
    <source>
        <dbReference type="EnsemblMetazoa" id="GPAI041998-PA"/>
    </source>
</evidence>
<dbReference type="AlphaFoldDB" id="A0A1B0ADC5"/>
<dbReference type="Proteomes" id="UP000092445">
    <property type="component" value="Unassembled WGS sequence"/>
</dbReference>
<protein>
    <submittedName>
        <fullName evidence="2">Uncharacterized protein</fullName>
    </submittedName>
</protein>
<keyword evidence="3" id="KW-1185">Reference proteome</keyword>
<reference evidence="3" key="1">
    <citation type="submission" date="2014-03" db="EMBL/GenBank/DDBJ databases">
        <authorList>
            <person name="Aksoy S."/>
            <person name="Warren W."/>
            <person name="Wilson R.K."/>
        </authorList>
    </citation>
    <scope>NUCLEOTIDE SEQUENCE [LARGE SCALE GENOMIC DNA]</scope>
    <source>
        <strain evidence="3">IAEA</strain>
    </source>
</reference>
<organism evidence="2 3">
    <name type="scientific">Glossina pallidipes</name>
    <name type="common">Tsetse fly</name>
    <dbReference type="NCBI Taxonomy" id="7398"/>
    <lineage>
        <taxon>Eukaryota</taxon>
        <taxon>Metazoa</taxon>
        <taxon>Ecdysozoa</taxon>
        <taxon>Arthropoda</taxon>
        <taxon>Hexapoda</taxon>
        <taxon>Insecta</taxon>
        <taxon>Pterygota</taxon>
        <taxon>Neoptera</taxon>
        <taxon>Endopterygota</taxon>
        <taxon>Diptera</taxon>
        <taxon>Brachycera</taxon>
        <taxon>Muscomorpha</taxon>
        <taxon>Hippoboscoidea</taxon>
        <taxon>Glossinidae</taxon>
        <taxon>Glossina</taxon>
    </lineage>
</organism>